<dbReference type="EMBL" id="UINC01057315">
    <property type="protein sequence ID" value="SVB78320.1"/>
    <property type="molecule type" value="Genomic_DNA"/>
</dbReference>
<accession>A0A382GT88</accession>
<keyword evidence="6" id="KW-0648">Protein biosynthesis</keyword>
<feature type="non-terminal residue" evidence="9">
    <location>
        <position position="1"/>
    </location>
</feature>
<dbReference type="GO" id="GO:0004820">
    <property type="term" value="F:glycine-tRNA ligase activity"/>
    <property type="evidence" value="ECO:0007669"/>
    <property type="project" value="UniProtKB-EC"/>
</dbReference>
<evidence type="ECO:0000256" key="4">
    <source>
        <dbReference type="ARBA" id="ARBA00022741"/>
    </source>
</evidence>
<name>A0A382GT88_9ZZZZ</name>
<feature type="non-terminal residue" evidence="9">
    <location>
        <position position="171"/>
    </location>
</feature>
<proteinExistence type="inferred from homology"/>
<dbReference type="EC" id="6.1.1.14" evidence="2"/>
<keyword evidence="5" id="KW-0067">ATP-binding</keyword>
<dbReference type="AlphaFoldDB" id="A0A382GT88"/>
<gene>
    <name evidence="9" type="ORF">METZ01_LOCUS231174</name>
</gene>
<keyword evidence="7" id="KW-0030">Aminoacyl-tRNA synthetase</keyword>
<evidence type="ECO:0000256" key="5">
    <source>
        <dbReference type="ARBA" id="ARBA00022840"/>
    </source>
</evidence>
<dbReference type="InterPro" id="IPR006194">
    <property type="entry name" value="Gly-tRNA-synth_heterodimer"/>
</dbReference>
<protein>
    <recommendedName>
        <fullName evidence="2">glycine--tRNA ligase</fullName>
        <ecNumber evidence="2">6.1.1.14</ecNumber>
    </recommendedName>
</protein>
<evidence type="ECO:0000256" key="8">
    <source>
        <dbReference type="ARBA" id="ARBA00047937"/>
    </source>
</evidence>
<dbReference type="PRINTS" id="PR01045">
    <property type="entry name" value="TRNASYNTHGB"/>
</dbReference>
<evidence type="ECO:0000256" key="7">
    <source>
        <dbReference type="ARBA" id="ARBA00023146"/>
    </source>
</evidence>
<reference evidence="9" key="1">
    <citation type="submission" date="2018-05" db="EMBL/GenBank/DDBJ databases">
        <authorList>
            <person name="Lanie J.A."/>
            <person name="Ng W.-L."/>
            <person name="Kazmierczak K.M."/>
            <person name="Andrzejewski T.M."/>
            <person name="Davidsen T.M."/>
            <person name="Wayne K.J."/>
            <person name="Tettelin H."/>
            <person name="Glass J.I."/>
            <person name="Rusch D."/>
            <person name="Podicherti R."/>
            <person name="Tsui H.-C.T."/>
            <person name="Winkler M.E."/>
        </authorList>
    </citation>
    <scope>NUCLEOTIDE SEQUENCE</scope>
</reference>
<sequence>MLKTRDLLIEIGTEELPPKSLKSLATAFSEQMCLALNEVELDFNDTSWYATPRRLSLLITDLDITQKDKEHQRRGPSLSVAFDKNENPTQATVGFAKSCGVEVKELEKLESGKGAWLVFNTILKGKKTNEIIPELVEKSLERLPIARRMRWGNCNIEFVRPIKWTLILFGN</sequence>
<dbReference type="Pfam" id="PF02092">
    <property type="entry name" value="tRNA_synt_2f"/>
    <property type="match status" value="1"/>
</dbReference>
<comment type="catalytic activity">
    <reaction evidence="8">
        <text>tRNA(Gly) + glycine + ATP = glycyl-tRNA(Gly) + AMP + diphosphate</text>
        <dbReference type="Rhea" id="RHEA:16013"/>
        <dbReference type="Rhea" id="RHEA-COMP:9664"/>
        <dbReference type="Rhea" id="RHEA-COMP:9683"/>
        <dbReference type="ChEBI" id="CHEBI:30616"/>
        <dbReference type="ChEBI" id="CHEBI:33019"/>
        <dbReference type="ChEBI" id="CHEBI:57305"/>
        <dbReference type="ChEBI" id="CHEBI:78442"/>
        <dbReference type="ChEBI" id="CHEBI:78522"/>
        <dbReference type="ChEBI" id="CHEBI:456215"/>
        <dbReference type="EC" id="6.1.1.14"/>
    </reaction>
</comment>
<evidence type="ECO:0000256" key="1">
    <source>
        <dbReference type="ARBA" id="ARBA00008226"/>
    </source>
</evidence>
<evidence type="ECO:0000256" key="2">
    <source>
        <dbReference type="ARBA" id="ARBA00012829"/>
    </source>
</evidence>
<dbReference type="GO" id="GO:0005829">
    <property type="term" value="C:cytosol"/>
    <property type="evidence" value="ECO:0007669"/>
    <property type="project" value="TreeGrafter"/>
</dbReference>
<dbReference type="GO" id="GO:0006426">
    <property type="term" value="P:glycyl-tRNA aminoacylation"/>
    <property type="evidence" value="ECO:0007669"/>
    <property type="project" value="InterPro"/>
</dbReference>
<keyword evidence="3" id="KW-0436">Ligase</keyword>
<dbReference type="PANTHER" id="PTHR30075">
    <property type="entry name" value="GLYCYL-TRNA SYNTHETASE"/>
    <property type="match status" value="1"/>
</dbReference>
<evidence type="ECO:0000313" key="9">
    <source>
        <dbReference type="EMBL" id="SVB78320.1"/>
    </source>
</evidence>
<dbReference type="InterPro" id="IPR015944">
    <property type="entry name" value="Gly-tRNA-synth_bsu"/>
</dbReference>
<organism evidence="9">
    <name type="scientific">marine metagenome</name>
    <dbReference type="NCBI Taxonomy" id="408172"/>
    <lineage>
        <taxon>unclassified sequences</taxon>
        <taxon>metagenomes</taxon>
        <taxon>ecological metagenomes</taxon>
    </lineage>
</organism>
<keyword evidence="4" id="KW-0547">Nucleotide-binding</keyword>
<evidence type="ECO:0000256" key="3">
    <source>
        <dbReference type="ARBA" id="ARBA00022598"/>
    </source>
</evidence>
<evidence type="ECO:0000256" key="6">
    <source>
        <dbReference type="ARBA" id="ARBA00022917"/>
    </source>
</evidence>
<dbReference type="PANTHER" id="PTHR30075:SF2">
    <property type="entry name" value="GLYCINE--TRNA LIGASE, CHLOROPLASTIC_MITOCHONDRIAL 2"/>
    <property type="match status" value="1"/>
</dbReference>
<dbReference type="GO" id="GO:0005524">
    <property type="term" value="F:ATP binding"/>
    <property type="evidence" value="ECO:0007669"/>
    <property type="project" value="UniProtKB-KW"/>
</dbReference>
<comment type="similarity">
    <text evidence="1">Belongs to the class-II aminoacyl-tRNA synthetase family.</text>
</comment>